<feature type="compositionally biased region" description="Polar residues" evidence="5">
    <location>
        <begin position="313"/>
        <end position="322"/>
    </location>
</feature>
<evidence type="ECO:0000256" key="1">
    <source>
        <dbReference type="ARBA" id="ARBA00004127"/>
    </source>
</evidence>
<protein>
    <submittedName>
        <fullName evidence="7">Uncharacterized protein</fullName>
    </submittedName>
</protein>
<evidence type="ECO:0000313" key="7">
    <source>
        <dbReference type="EMBL" id="EYB91566.1"/>
    </source>
</evidence>
<feature type="region of interest" description="Disordered" evidence="5">
    <location>
        <begin position="303"/>
        <end position="322"/>
    </location>
</feature>
<evidence type="ECO:0000256" key="2">
    <source>
        <dbReference type="ARBA" id="ARBA00022692"/>
    </source>
</evidence>
<proteinExistence type="predicted"/>
<dbReference type="AlphaFoldDB" id="A0A016SMI5"/>
<evidence type="ECO:0000256" key="4">
    <source>
        <dbReference type="ARBA" id="ARBA00023136"/>
    </source>
</evidence>
<accession>A0A016SMI5</accession>
<dbReference type="GO" id="GO:0012505">
    <property type="term" value="C:endomembrane system"/>
    <property type="evidence" value="ECO:0007669"/>
    <property type="project" value="UniProtKB-SubCell"/>
</dbReference>
<evidence type="ECO:0000256" key="6">
    <source>
        <dbReference type="SAM" id="Phobius"/>
    </source>
</evidence>
<feature type="compositionally biased region" description="Basic and acidic residues" evidence="5">
    <location>
        <begin position="303"/>
        <end position="312"/>
    </location>
</feature>
<feature type="transmembrane region" description="Helical" evidence="6">
    <location>
        <begin position="238"/>
        <end position="265"/>
    </location>
</feature>
<evidence type="ECO:0000313" key="8">
    <source>
        <dbReference type="Proteomes" id="UP000024635"/>
    </source>
</evidence>
<keyword evidence="4 6" id="KW-0472">Membrane</keyword>
<organism evidence="7 8">
    <name type="scientific">Ancylostoma ceylanicum</name>
    <dbReference type="NCBI Taxonomy" id="53326"/>
    <lineage>
        <taxon>Eukaryota</taxon>
        <taxon>Metazoa</taxon>
        <taxon>Ecdysozoa</taxon>
        <taxon>Nematoda</taxon>
        <taxon>Chromadorea</taxon>
        <taxon>Rhabditida</taxon>
        <taxon>Rhabditina</taxon>
        <taxon>Rhabditomorpha</taxon>
        <taxon>Strongyloidea</taxon>
        <taxon>Ancylostomatidae</taxon>
        <taxon>Ancylostomatinae</taxon>
        <taxon>Ancylostoma</taxon>
    </lineage>
</organism>
<reference evidence="8" key="1">
    <citation type="journal article" date="2015" name="Nat. Genet.">
        <title>The genome and transcriptome of the zoonotic hookworm Ancylostoma ceylanicum identify infection-specific gene families.</title>
        <authorList>
            <person name="Schwarz E.M."/>
            <person name="Hu Y."/>
            <person name="Antoshechkin I."/>
            <person name="Miller M.M."/>
            <person name="Sternberg P.W."/>
            <person name="Aroian R.V."/>
        </authorList>
    </citation>
    <scope>NUCLEOTIDE SEQUENCE</scope>
    <source>
        <strain evidence="8">HY135</strain>
    </source>
</reference>
<dbReference type="EMBL" id="JARK01001540">
    <property type="protein sequence ID" value="EYB91566.1"/>
    <property type="molecule type" value="Genomic_DNA"/>
</dbReference>
<sequence>MTYVCWSIAFAAVFPVLSKGKQQNLFVVNDNFSVIIATECRSHLTPSSNVANHLLSPTGTNSAMPQNESKPRSYSSVSEEICELTDRDSQVWDGYGMLPASFDPNHPKYRCCCGHVHATTGVQIIVALLSITVLFDMWQVIGGLAASPRLDRYDMVTVAVRFAIGAGITGTILVSLLTERAALLIPYLLLQGAGLAAGMVFFVSFLYISLFGDRSTAVSFLRSHGHAIDSPEDVQLNYVSWLMVVSFAIIILLQVWLMSIVIACWRYMRDKRAFGKSIEEFEVPSRPASKTAVRATRSVDHIDASKQKRDTVRTSSTGLDYV</sequence>
<evidence type="ECO:0000256" key="3">
    <source>
        <dbReference type="ARBA" id="ARBA00022989"/>
    </source>
</evidence>
<dbReference type="PANTHER" id="PTHR12479:SF16">
    <property type="entry name" value="CONSERVED PLASMA MEMBRANE PROTEIN"/>
    <property type="match status" value="1"/>
</dbReference>
<feature type="transmembrane region" description="Helical" evidence="6">
    <location>
        <begin position="184"/>
        <end position="208"/>
    </location>
</feature>
<keyword evidence="2 6" id="KW-0812">Transmembrane</keyword>
<comment type="subcellular location">
    <subcellularLocation>
        <location evidence="1">Endomembrane system</location>
        <topology evidence="1">Multi-pass membrane protein</topology>
    </subcellularLocation>
</comment>
<evidence type="ECO:0000256" key="5">
    <source>
        <dbReference type="SAM" id="MobiDB-lite"/>
    </source>
</evidence>
<keyword evidence="8" id="KW-1185">Reference proteome</keyword>
<dbReference type="OrthoDB" id="5782207at2759"/>
<dbReference type="Proteomes" id="UP000024635">
    <property type="component" value="Unassembled WGS sequence"/>
</dbReference>
<keyword evidence="3 6" id="KW-1133">Transmembrane helix</keyword>
<dbReference type="PANTHER" id="PTHR12479">
    <property type="entry name" value="LYSOSOMAL-ASSOCIATED TRANSMEMBRANE PROTEIN"/>
    <property type="match status" value="1"/>
</dbReference>
<dbReference type="InterPro" id="IPR051115">
    <property type="entry name" value="LAPTM_transporter"/>
</dbReference>
<feature type="transmembrane region" description="Helical" evidence="6">
    <location>
        <begin position="158"/>
        <end position="177"/>
    </location>
</feature>
<name>A0A016SMI5_9BILA</name>
<comment type="caution">
    <text evidence="7">The sequence shown here is derived from an EMBL/GenBank/DDBJ whole genome shotgun (WGS) entry which is preliminary data.</text>
</comment>
<gene>
    <name evidence="7" type="primary">Acey_s0204.g1876</name>
    <name evidence="7" type="synonym">Acey-C30F12.3</name>
    <name evidence="7" type="ORF">Y032_0204g1876</name>
</gene>
<dbReference type="GO" id="GO:0005765">
    <property type="term" value="C:lysosomal membrane"/>
    <property type="evidence" value="ECO:0007669"/>
    <property type="project" value="TreeGrafter"/>
</dbReference>